<sequence length="52" mass="5883">MTLRGLIRDEQTNAIIGWLLTDIIVLGTIKIVLTVMLLWGRFELVIIATTLM</sequence>
<organism evidence="2 3">
    <name type="scientific">Natronococcus jeotgali DSM 18795</name>
    <dbReference type="NCBI Taxonomy" id="1227498"/>
    <lineage>
        <taxon>Archaea</taxon>
        <taxon>Methanobacteriati</taxon>
        <taxon>Methanobacteriota</taxon>
        <taxon>Stenosarchaea group</taxon>
        <taxon>Halobacteria</taxon>
        <taxon>Halobacteriales</taxon>
        <taxon>Natrialbaceae</taxon>
        <taxon>Natronococcus</taxon>
    </lineage>
</organism>
<proteinExistence type="predicted"/>
<comment type="caution">
    <text evidence="2">The sequence shown here is derived from an EMBL/GenBank/DDBJ whole genome shotgun (WGS) entry which is preliminary data.</text>
</comment>
<evidence type="ECO:0000313" key="2">
    <source>
        <dbReference type="EMBL" id="ELY59321.1"/>
    </source>
</evidence>
<feature type="transmembrane region" description="Helical" evidence="1">
    <location>
        <begin position="15"/>
        <end position="39"/>
    </location>
</feature>
<evidence type="ECO:0000256" key="1">
    <source>
        <dbReference type="SAM" id="Phobius"/>
    </source>
</evidence>
<evidence type="ECO:0000313" key="3">
    <source>
        <dbReference type="Proteomes" id="UP000011531"/>
    </source>
</evidence>
<accession>L9XCZ0</accession>
<keyword evidence="1" id="KW-0472">Membrane</keyword>
<gene>
    <name evidence="2" type="ORF">C492_11310</name>
</gene>
<dbReference type="Proteomes" id="UP000011531">
    <property type="component" value="Unassembled WGS sequence"/>
</dbReference>
<dbReference type="EMBL" id="AOIA01000103">
    <property type="protein sequence ID" value="ELY59321.1"/>
    <property type="molecule type" value="Genomic_DNA"/>
</dbReference>
<protein>
    <submittedName>
        <fullName evidence="2">Uncharacterized protein</fullName>
    </submittedName>
</protein>
<keyword evidence="3" id="KW-1185">Reference proteome</keyword>
<dbReference type="AlphaFoldDB" id="L9XCZ0"/>
<keyword evidence="1" id="KW-0812">Transmembrane</keyword>
<keyword evidence="1" id="KW-1133">Transmembrane helix</keyword>
<name>L9XCZ0_9EURY</name>
<reference evidence="2 3" key="1">
    <citation type="journal article" date="2014" name="PLoS Genet.">
        <title>Phylogenetically driven sequencing of extremely halophilic archaea reveals strategies for static and dynamic osmo-response.</title>
        <authorList>
            <person name="Becker E.A."/>
            <person name="Seitzer P.M."/>
            <person name="Tritt A."/>
            <person name="Larsen D."/>
            <person name="Krusor M."/>
            <person name="Yao A.I."/>
            <person name="Wu D."/>
            <person name="Madern D."/>
            <person name="Eisen J.A."/>
            <person name="Darling A.E."/>
            <person name="Facciotti M.T."/>
        </authorList>
    </citation>
    <scope>NUCLEOTIDE SEQUENCE [LARGE SCALE GENOMIC DNA]</scope>
    <source>
        <strain evidence="2 3">DSM 18795</strain>
    </source>
</reference>